<name>A0A2S7W8A9_9FLAO</name>
<evidence type="ECO:0000313" key="2">
    <source>
        <dbReference type="Proteomes" id="UP000237608"/>
    </source>
</evidence>
<dbReference type="OrthoDB" id="1202724at2"/>
<accession>A0A2S7W8A9</accession>
<gene>
    <name evidence="1" type="ORF">BTO13_00590</name>
</gene>
<organism evidence="1 2">
    <name type="scientific">Polaribacter gangjinensis</name>
    <dbReference type="NCBI Taxonomy" id="574710"/>
    <lineage>
        <taxon>Bacteria</taxon>
        <taxon>Pseudomonadati</taxon>
        <taxon>Bacteroidota</taxon>
        <taxon>Flavobacteriia</taxon>
        <taxon>Flavobacteriales</taxon>
        <taxon>Flavobacteriaceae</taxon>
    </lineage>
</organism>
<sequence length="200" mass="23402">MKNILTSIIIIISIHSFSQNELKNGFVDIFQTAKVEENHFFVQDVIQKLNLQLFEEIKISEDLKKYPIAEKKFVFKEKTSSDFKITFQKNLIEENKIDSKQSFIIEMNENFIDNVIVKLLIEEDKIQEIIVSDIKNIGDRNLEIYRNLSDLENKLLIVYKIDNSNSIQIGNDIFPHVYKLQKTDVEKTLNTSLNLLAVNF</sequence>
<dbReference type="RefSeq" id="WP_105045018.1">
    <property type="nucleotide sequence ID" value="NZ_CP150662.1"/>
</dbReference>
<keyword evidence="2" id="KW-1185">Reference proteome</keyword>
<comment type="caution">
    <text evidence="1">The sequence shown here is derived from an EMBL/GenBank/DDBJ whole genome shotgun (WGS) entry which is preliminary data.</text>
</comment>
<proteinExistence type="predicted"/>
<evidence type="ECO:0000313" key="1">
    <source>
        <dbReference type="EMBL" id="PQJ73864.1"/>
    </source>
</evidence>
<protein>
    <submittedName>
        <fullName evidence="1">Uncharacterized protein</fullName>
    </submittedName>
</protein>
<dbReference type="EMBL" id="MSCL01000001">
    <property type="protein sequence ID" value="PQJ73864.1"/>
    <property type="molecule type" value="Genomic_DNA"/>
</dbReference>
<dbReference type="AlphaFoldDB" id="A0A2S7W8A9"/>
<reference evidence="1 2" key="1">
    <citation type="submission" date="2016-12" db="EMBL/GenBank/DDBJ databases">
        <title>Trade-off between light-utilization and light-protection in marine flavobacteria.</title>
        <authorList>
            <person name="Kumagai Y."/>
            <person name="Yoshizawa S."/>
            <person name="Kogure K."/>
            <person name="Iwasaki W."/>
        </authorList>
    </citation>
    <scope>NUCLEOTIDE SEQUENCE [LARGE SCALE GENOMIC DNA]</scope>
    <source>
        <strain evidence="1 2">KCTC 22729</strain>
    </source>
</reference>
<dbReference type="Proteomes" id="UP000237608">
    <property type="component" value="Unassembled WGS sequence"/>
</dbReference>